<keyword evidence="1" id="KW-0812">Transmembrane</keyword>
<evidence type="ECO:0000256" key="1">
    <source>
        <dbReference type="SAM" id="Phobius"/>
    </source>
</evidence>
<evidence type="ECO:0000313" key="3">
    <source>
        <dbReference type="Proteomes" id="UP000663929"/>
    </source>
</evidence>
<name>A0A8A4TG06_SULCO</name>
<gene>
    <name evidence="2" type="ORF">J3U87_23165</name>
</gene>
<dbReference type="RefSeq" id="WP_237378145.1">
    <property type="nucleotide sequence ID" value="NZ_CP071793.1"/>
</dbReference>
<organism evidence="2 3">
    <name type="scientific">Sulfidibacter corallicola</name>
    <dbReference type="NCBI Taxonomy" id="2818388"/>
    <lineage>
        <taxon>Bacteria</taxon>
        <taxon>Pseudomonadati</taxon>
        <taxon>Acidobacteriota</taxon>
        <taxon>Holophagae</taxon>
        <taxon>Acanthopleuribacterales</taxon>
        <taxon>Acanthopleuribacteraceae</taxon>
        <taxon>Sulfidibacter</taxon>
    </lineage>
</organism>
<feature type="transmembrane region" description="Helical" evidence="1">
    <location>
        <begin position="130"/>
        <end position="151"/>
    </location>
</feature>
<feature type="transmembrane region" description="Helical" evidence="1">
    <location>
        <begin position="6"/>
        <end position="24"/>
    </location>
</feature>
<protein>
    <submittedName>
        <fullName evidence="2">Uncharacterized protein</fullName>
    </submittedName>
</protein>
<keyword evidence="1" id="KW-0472">Membrane</keyword>
<dbReference type="EMBL" id="CP071793">
    <property type="protein sequence ID" value="QTD48490.1"/>
    <property type="molecule type" value="Genomic_DNA"/>
</dbReference>
<dbReference type="Proteomes" id="UP000663929">
    <property type="component" value="Chromosome"/>
</dbReference>
<feature type="transmembrane region" description="Helical" evidence="1">
    <location>
        <begin position="50"/>
        <end position="71"/>
    </location>
</feature>
<reference evidence="2" key="1">
    <citation type="submission" date="2021-03" db="EMBL/GenBank/DDBJ databases">
        <title>Acanthopleuribacteraceae sp. M133.</title>
        <authorList>
            <person name="Wang G."/>
        </authorList>
    </citation>
    <scope>NUCLEOTIDE SEQUENCE</scope>
    <source>
        <strain evidence="2">M133</strain>
    </source>
</reference>
<accession>A0A8A4TG06</accession>
<keyword evidence="3" id="KW-1185">Reference proteome</keyword>
<feature type="transmembrane region" description="Helical" evidence="1">
    <location>
        <begin position="83"/>
        <end position="109"/>
    </location>
</feature>
<keyword evidence="1" id="KW-1133">Transmembrane helix</keyword>
<evidence type="ECO:0000313" key="2">
    <source>
        <dbReference type="EMBL" id="QTD48490.1"/>
    </source>
</evidence>
<proteinExistence type="predicted"/>
<dbReference type="KEGG" id="scor:J3U87_23165"/>
<dbReference type="AlphaFoldDB" id="A0A8A4TG06"/>
<sequence>MDIVVPGISGFIGVLVMTLFLRRARFLHLPESQMVRAIGSMITKNYDTSLIPGTIVHFTVGTFFGYVYWFLLQTAPEQQHWHTMVYVAACGMMGLVHGLVVTLFLVIAVAQYHPVERFQKLTPNDMVSHVIAHLAYGITVGFFLSSLPGMLG</sequence>